<dbReference type="AlphaFoldDB" id="A0A6A6BRY0"/>
<dbReference type="GeneID" id="54297253"/>
<dbReference type="RefSeq" id="XP_033401757.1">
    <property type="nucleotide sequence ID" value="XM_033539757.1"/>
</dbReference>
<feature type="region of interest" description="Disordered" evidence="2">
    <location>
        <begin position="455"/>
        <end position="477"/>
    </location>
</feature>
<evidence type="ECO:0000313" key="4">
    <source>
        <dbReference type="Proteomes" id="UP000799438"/>
    </source>
</evidence>
<dbReference type="PANTHER" id="PTHR42048">
    <property type="entry name" value="ARS-BINDING PROTEIN 2"/>
    <property type="match status" value="1"/>
</dbReference>
<name>A0A6A6BRY0_9PEZI</name>
<reference evidence="3" key="1">
    <citation type="journal article" date="2020" name="Stud. Mycol.">
        <title>101 Dothideomycetes genomes: a test case for predicting lifestyles and emergence of pathogens.</title>
        <authorList>
            <person name="Haridas S."/>
            <person name="Albert R."/>
            <person name="Binder M."/>
            <person name="Bloem J."/>
            <person name="Labutti K."/>
            <person name="Salamov A."/>
            <person name="Andreopoulos B."/>
            <person name="Baker S."/>
            <person name="Barry K."/>
            <person name="Bills G."/>
            <person name="Bluhm B."/>
            <person name="Cannon C."/>
            <person name="Castanera R."/>
            <person name="Culley D."/>
            <person name="Daum C."/>
            <person name="Ezra D."/>
            <person name="Gonzalez J."/>
            <person name="Henrissat B."/>
            <person name="Kuo A."/>
            <person name="Liang C."/>
            <person name="Lipzen A."/>
            <person name="Lutzoni F."/>
            <person name="Magnuson J."/>
            <person name="Mondo S."/>
            <person name="Nolan M."/>
            <person name="Ohm R."/>
            <person name="Pangilinan J."/>
            <person name="Park H.-J."/>
            <person name="Ramirez L."/>
            <person name="Alfaro M."/>
            <person name="Sun H."/>
            <person name="Tritt A."/>
            <person name="Yoshinaga Y."/>
            <person name="Zwiers L.-H."/>
            <person name="Turgeon B."/>
            <person name="Goodwin S."/>
            <person name="Spatafora J."/>
            <person name="Crous P."/>
            <person name="Grigoriev I."/>
        </authorList>
    </citation>
    <scope>NUCLEOTIDE SEQUENCE</scope>
    <source>
        <strain evidence="3">CBS 121167</strain>
    </source>
</reference>
<feature type="compositionally biased region" description="Low complexity" evidence="2">
    <location>
        <begin position="279"/>
        <end position="291"/>
    </location>
</feature>
<evidence type="ECO:0000313" key="3">
    <source>
        <dbReference type="EMBL" id="KAF2146045.1"/>
    </source>
</evidence>
<dbReference type="EMBL" id="ML995476">
    <property type="protein sequence ID" value="KAF2146045.1"/>
    <property type="molecule type" value="Genomic_DNA"/>
</dbReference>
<dbReference type="PANTHER" id="PTHR42048:SF1">
    <property type="entry name" value="ARS-BINDING PROTEIN 2"/>
    <property type="match status" value="1"/>
</dbReference>
<feature type="region of interest" description="Disordered" evidence="2">
    <location>
        <begin position="47"/>
        <end position="310"/>
    </location>
</feature>
<evidence type="ECO:0000256" key="2">
    <source>
        <dbReference type="SAM" id="MobiDB-lite"/>
    </source>
</evidence>
<protein>
    <submittedName>
        <fullName evidence="3">Uncharacterized protein</fullName>
    </submittedName>
</protein>
<feature type="compositionally biased region" description="Polar residues" evidence="2">
    <location>
        <begin position="82"/>
        <end position="95"/>
    </location>
</feature>
<evidence type="ECO:0000256" key="1">
    <source>
        <dbReference type="SAM" id="Coils"/>
    </source>
</evidence>
<dbReference type="Pfam" id="PF09441">
    <property type="entry name" value="Abp2"/>
    <property type="match status" value="1"/>
</dbReference>
<keyword evidence="1" id="KW-0175">Coiled coil</keyword>
<dbReference type="OrthoDB" id="2104370at2759"/>
<feature type="coiled-coil region" evidence="1">
    <location>
        <begin position="523"/>
        <end position="550"/>
    </location>
</feature>
<feature type="compositionally biased region" description="Polar residues" evidence="2">
    <location>
        <begin position="117"/>
        <end position="135"/>
    </location>
</feature>
<proteinExistence type="predicted"/>
<sequence length="556" mass="59635">MHIDAFFEYLTGKMPRYCTQIPPPHDPFPKNGRDGVPLEEDLAIRALDPSYRPKRGRKKTDDVMGDDDSTPPPKRPHLDTSFAFSTSTNPQSACPNSALPMSAHPDDFVSNDPWATATISTPSNLQRGLSPNSAMTAPGGAHIRWRLNAQDNPNSPHPLSAVSPMTGRPPDSAFDEPLSAVTPSTTRPRARRRHGPAVSSAWPSSSGGANGKLRGRPPANRSVRDGPYVTFPANPNTKEAPVIDLSRNTPGPTPVQERAQPETGVTGEQQMFRFPPTPASAVSTASAQPTVPASSGPGRGQRLSLQVPRRESGPVHLVTPTVLVNGESDDSASQGNATSIFDELTKAAGSMLPRITREDLRRSLAAELLRAEISNRKRLRGSEAKALAHALLDRLQAQNQGTSRSAVANNREEDEAIFGITCASWLGLAAPLGLGGNGIVGGTRKISVQRFRMSDDGYESPVDDDDDGASESTPGDGRKIKEVFDVSWSLLFGGCGGEFLVKGLILNSEGEGQDGETKDEGSEKSLEERVRALEAELRAKEQEMQRLRETVLGAVM</sequence>
<accession>A0A6A6BRY0</accession>
<keyword evidence="4" id="KW-1185">Reference proteome</keyword>
<gene>
    <name evidence="3" type="ORF">K452DRAFT_283330</name>
</gene>
<dbReference type="Proteomes" id="UP000799438">
    <property type="component" value="Unassembled WGS sequence"/>
</dbReference>
<feature type="compositionally biased region" description="Acidic residues" evidence="2">
    <location>
        <begin position="456"/>
        <end position="469"/>
    </location>
</feature>
<dbReference type="GO" id="GO:0003688">
    <property type="term" value="F:DNA replication origin binding"/>
    <property type="evidence" value="ECO:0007669"/>
    <property type="project" value="TreeGrafter"/>
</dbReference>
<organism evidence="3 4">
    <name type="scientific">Aplosporella prunicola CBS 121167</name>
    <dbReference type="NCBI Taxonomy" id="1176127"/>
    <lineage>
        <taxon>Eukaryota</taxon>
        <taxon>Fungi</taxon>
        <taxon>Dikarya</taxon>
        <taxon>Ascomycota</taxon>
        <taxon>Pezizomycotina</taxon>
        <taxon>Dothideomycetes</taxon>
        <taxon>Dothideomycetes incertae sedis</taxon>
        <taxon>Botryosphaeriales</taxon>
        <taxon>Aplosporellaceae</taxon>
        <taxon>Aplosporella</taxon>
    </lineage>
</organism>
<dbReference type="InterPro" id="IPR018562">
    <property type="entry name" value="ARS-binding_2"/>
</dbReference>